<evidence type="ECO:0000313" key="6">
    <source>
        <dbReference type="EMBL" id="GCE93659.1"/>
    </source>
</evidence>
<keyword evidence="6" id="KW-0456">Lyase</keyword>
<feature type="domain" description="Aminotransferase class V" evidence="5">
    <location>
        <begin position="29"/>
        <end position="357"/>
    </location>
</feature>
<dbReference type="Gene3D" id="3.90.1150.10">
    <property type="entry name" value="Aspartate Aminotransferase, domain 1"/>
    <property type="match status" value="1"/>
</dbReference>
<evidence type="ECO:0000313" key="7">
    <source>
        <dbReference type="Proteomes" id="UP000326169"/>
    </source>
</evidence>
<keyword evidence="7" id="KW-1185">Reference proteome</keyword>
<dbReference type="Pfam" id="PF00266">
    <property type="entry name" value="Aminotran_5"/>
    <property type="match status" value="1"/>
</dbReference>
<dbReference type="PANTHER" id="PTHR43586">
    <property type="entry name" value="CYSTEINE DESULFURASE"/>
    <property type="match status" value="1"/>
</dbReference>
<organism evidence="6 7">
    <name type="scientific">Limnospira platensis NIES-46</name>
    <dbReference type="NCBI Taxonomy" id="1236695"/>
    <lineage>
        <taxon>Bacteria</taxon>
        <taxon>Bacillati</taxon>
        <taxon>Cyanobacteriota</taxon>
        <taxon>Cyanophyceae</taxon>
        <taxon>Oscillatoriophycideae</taxon>
        <taxon>Oscillatoriales</taxon>
        <taxon>Sirenicapillariaceae</taxon>
        <taxon>Limnospira</taxon>
    </lineage>
</organism>
<dbReference type="InterPro" id="IPR015424">
    <property type="entry name" value="PyrdxlP-dep_Trfase"/>
</dbReference>
<dbReference type="PANTHER" id="PTHR43586:SF4">
    <property type="entry name" value="ISOPENICILLIN N EPIMERASE"/>
    <property type="match status" value="1"/>
</dbReference>
<dbReference type="PROSITE" id="PS00595">
    <property type="entry name" value="AA_TRANSFER_CLASS_5"/>
    <property type="match status" value="1"/>
</dbReference>
<gene>
    <name evidence="6" type="ORF">NIES46_17110</name>
</gene>
<dbReference type="InterPro" id="IPR015421">
    <property type="entry name" value="PyrdxlP-dep_Trfase_major"/>
</dbReference>
<dbReference type="RefSeq" id="WP_014277404.1">
    <property type="nucleotide sequence ID" value="NZ_BIMW01000076.1"/>
</dbReference>
<proteinExistence type="inferred from homology"/>
<dbReference type="Proteomes" id="UP000326169">
    <property type="component" value="Unassembled WGS sequence"/>
</dbReference>
<dbReference type="InterPro" id="IPR015422">
    <property type="entry name" value="PyrdxlP-dep_Trfase_small"/>
</dbReference>
<dbReference type="Gene3D" id="3.40.640.10">
    <property type="entry name" value="Type I PLP-dependent aspartate aminotransferase-like (Major domain)"/>
    <property type="match status" value="1"/>
</dbReference>
<sequence>MNKRLETHRQNFRALENKAYFNYGGQGPLPQVSMDKIIKSYQFVQECGPFSQKVNSWVQQELGLTREAIASELGVPSATITLTEDVTVGCNIALWGIDWQRGDHLLISDCEHPGVVATVGELVRRFQIEVSVCPLLETLNEGDPVEAIASRIKSNTRLVVISHILWNTGQVLPLTAIMQACKAASGGVRVLVDAAQSVGVLPLNLGESGVDFYGFTGHKWLCGPEGLGGLYVSPDAVSDLSPTFIGWRGIEVDERGTPTNWKSDGRRYEIATSAYPLMVGLREAIAIHHQWGTATERYQQICNLSQYLWECLSELPQIDCLRTSPPESGLVSFKVTQSLPHPQIVKALESENILVRTILDPDCIRACVHYFTQRSEIDELISCLAKISGGG</sequence>
<reference evidence="6 7" key="1">
    <citation type="journal article" date="2019" name="J Genomics">
        <title>The Draft Genome of a Hydrogen-producing Cyanobacterium, Arthrospira platensis NIES-46.</title>
        <authorList>
            <person name="Suzuki S."/>
            <person name="Yamaguchi H."/>
            <person name="Kawachi M."/>
        </authorList>
    </citation>
    <scope>NUCLEOTIDE SEQUENCE [LARGE SCALE GENOMIC DNA]</scope>
    <source>
        <strain evidence="6 7">NIES-46</strain>
    </source>
</reference>
<comment type="similarity">
    <text evidence="3">Belongs to the class-V pyridoxal-phosphate-dependent aminotransferase family.</text>
</comment>
<comment type="caution">
    <text evidence="6">The sequence shown here is derived from an EMBL/GenBank/DDBJ whole genome shotgun (WGS) entry which is preliminary data.</text>
</comment>
<protein>
    <submittedName>
        <fullName evidence="6">L-cysteine/cystine lyase</fullName>
    </submittedName>
</protein>
<dbReference type="GeneID" id="301682568"/>
<evidence type="ECO:0000256" key="1">
    <source>
        <dbReference type="ARBA" id="ARBA00001933"/>
    </source>
</evidence>
<evidence type="ECO:0000256" key="3">
    <source>
        <dbReference type="RuleBase" id="RU004075"/>
    </source>
</evidence>
<dbReference type="InterPro" id="IPR020578">
    <property type="entry name" value="Aminotrans_V_PyrdxlP_BS"/>
</dbReference>
<dbReference type="EMBL" id="BIMW01000076">
    <property type="protein sequence ID" value="GCE93659.1"/>
    <property type="molecule type" value="Genomic_DNA"/>
</dbReference>
<name>A0A5M3T8C1_LIMPL</name>
<evidence type="ECO:0000259" key="5">
    <source>
        <dbReference type="Pfam" id="PF00266"/>
    </source>
</evidence>
<dbReference type="InterPro" id="IPR000192">
    <property type="entry name" value="Aminotrans_V_dom"/>
</dbReference>
<keyword evidence="2" id="KW-0663">Pyridoxal phosphate</keyword>
<evidence type="ECO:0000256" key="4">
    <source>
        <dbReference type="RuleBase" id="RU004504"/>
    </source>
</evidence>
<accession>A0A5M3T8C1</accession>
<dbReference type="SUPFAM" id="SSF53383">
    <property type="entry name" value="PLP-dependent transferases"/>
    <property type="match status" value="1"/>
</dbReference>
<evidence type="ECO:0000256" key="2">
    <source>
        <dbReference type="ARBA" id="ARBA00022898"/>
    </source>
</evidence>
<comment type="cofactor">
    <cofactor evidence="1 4">
        <name>pyridoxal 5'-phosphate</name>
        <dbReference type="ChEBI" id="CHEBI:597326"/>
    </cofactor>
</comment>
<dbReference type="GO" id="GO:0016829">
    <property type="term" value="F:lyase activity"/>
    <property type="evidence" value="ECO:0007669"/>
    <property type="project" value="UniProtKB-KW"/>
</dbReference>